<dbReference type="Gene3D" id="3.40.50.10610">
    <property type="entry name" value="ABC-type transport auxiliary lipoprotein component"/>
    <property type="match status" value="1"/>
</dbReference>
<dbReference type="AlphaFoldDB" id="A0A330LAR4"/>
<gene>
    <name evidence="2" type="ORF">NITLEN_50032</name>
</gene>
<evidence type="ECO:0000256" key="1">
    <source>
        <dbReference type="SAM" id="SignalP"/>
    </source>
</evidence>
<dbReference type="Proteomes" id="UP000248168">
    <property type="component" value="Unassembled WGS sequence"/>
</dbReference>
<keyword evidence="1" id="KW-0732">Signal</keyword>
<name>A0A330LAR4_9BACT</name>
<feature type="chain" id="PRO_5016243273" description="Penicillin-binding protein activator LpoB" evidence="1">
    <location>
        <begin position="20"/>
        <end position="202"/>
    </location>
</feature>
<protein>
    <recommendedName>
        <fullName evidence="4">Penicillin-binding protein activator LpoB</fullName>
    </recommendedName>
</protein>
<sequence length="202" mass="22675">MAMKAGWLALGAVSVLTLAGCGHETKVTRVDAGVVTDLSGRWNDTDSRMVAETMVKESLDYPWLGNFTQAKHREPVVVVGTILNSSHEHISVQTFVTDLERELTNSQKVTFVAGKGEREELRTERKEQAMYSREDTQKAPGKEIGADYMMKGTISTILDELDGTKAVFYQVDLQMIDLESNAKVWYGQKKIKKVIEKKRTIF</sequence>
<proteinExistence type="predicted"/>
<accession>A0A330LAR4</accession>
<evidence type="ECO:0008006" key="4">
    <source>
        <dbReference type="Google" id="ProtNLM"/>
    </source>
</evidence>
<dbReference type="InParanoid" id="A0A330LAR4"/>
<evidence type="ECO:0000313" key="3">
    <source>
        <dbReference type="Proteomes" id="UP000248168"/>
    </source>
</evidence>
<dbReference type="EMBL" id="OUNR01000018">
    <property type="protein sequence ID" value="SPP65992.1"/>
    <property type="molecule type" value="Genomic_DNA"/>
</dbReference>
<dbReference type="PROSITE" id="PS51257">
    <property type="entry name" value="PROKAR_LIPOPROTEIN"/>
    <property type="match status" value="1"/>
</dbReference>
<organism evidence="2 3">
    <name type="scientific">Nitrospira lenta</name>
    <dbReference type="NCBI Taxonomy" id="1436998"/>
    <lineage>
        <taxon>Bacteria</taxon>
        <taxon>Pseudomonadati</taxon>
        <taxon>Nitrospirota</taxon>
        <taxon>Nitrospiria</taxon>
        <taxon>Nitrospirales</taxon>
        <taxon>Nitrospiraceae</taxon>
        <taxon>Nitrospira</taxon>
    </lineage>
</organism>
<evidence type="ECO:0000313" key="2">
    <source>
        <dbReference type="EMBL" id="SPP65992.1"/>
    </source>
</evidence>
<reference evidence="3" key="1">
    <citation type="submission" date="2018-04" db="EMBL/GenBank/DDBJ databases">
        <authorList>
            <person name="Lucker S."/>
            <person name="Sakoula D."/>
        </authorList>
    </citation>
    <scope>NUCLEOTIDE SEQUENCE [LARGE SCALE GENOMIC DNA]</scope>
</reference>
<dbReference type="RefSeq" id="WP_219999458.1">
    <property type="nucleotide sequence ID" value="NZ_OUNR01000018.1"/>
</dbReference>
<keyword evidence="3" id="KW-1185">Reference proteome</keyword>
<feature type="signal peptide" evidence="1">
    <location>
        <begin position="1"/>
        <end position="19"/>
    </location>
</feature>
<dbReference type="Pfam" id="PF13036">
    <property type="entry name" value="LpoB"/>
    <property type="match status" value="1"/>
</dbReference>
<dbReference type="InterPro" id="IPR014094">
    <property type="entry name" value="LpoB"/>
</dbReference>